<dbReference type="OrthoDB" id="7312725at2759"/>
<dbReference type="AlphaFoldDB" id="A0A7R9FT61"/>
<accession>A0A7R9FT61</accession>
<dbReference type="Proteomes" id="UP000677054">
    <property type="component" value="Unassembled WGS sequence"/>
</dbReference>
<dbReference type="EMBL" id="LR905805">
    <property type="protein sequence ID" value="CAD7253653.1"/>
    <property type="molecule type" value="Genomic_DNA"/>
</dbReference>
<protein>
    <recommendedName>
        <fullName evidence="2">THAP9-like helix-turn-helix domain-containing protein</fullName>
    </recommendedName>
</protein>
<gene>
    <name evidence="3" type="ORF">DSTB1V02_LOCUS13401</name>
</gene>
<keyword evidence="4" id="KW-1185">Reference proteome</keyword>
<dbReference type="Pfam" id="PF12017">
    <property type="entry name" value="Tnp_P_element"/>
    <property type="match status" value="1"/>
</dbReference>
<organism evidence="3">
    <name type="scientific">Darwinula stevensoni</name>
    <dbReference type="NCBI Taxonomy" id="69355"/>
    <lineage>
        <taxon>Eukaryota</taxon>
        <taxon>Metazoa</taxon>
        <taxon>Ecdysozoa</taxon>
        <taxon>Arthropoda</taxon>
        <taxon>Crustacea</taxon>
        <taxon>Oligostraca</taxon>
        <taxon>Ostracoda</taxon>
        <taxon>Podocopa</taxon>
        <taxon>Podocopida</taxon>
        <taxon>Darwinulocopina</taxon>
        <taxon>Darwinuloidea</taxon>
        <taxon>Darwinulidae</taxon>
        <taxon>Darwinula</taxon>
    </lineage>
</organism>
<evidence type="ECO:0000313" key="3">
    <source>
        <dbReference type="EMBL" id="CAD7253653.1"/>
    </source>
</evidence>
<feature type="domain" description="THAP9-like helix-turn-helix" evidence="2">
    <location>
        <begin position="92"/>
        <end position="169"/>
    </location>
</feature>
<dbReference type="PANTHER" id="PTHR47577">
    <property type="entry name" value="THAP DOMAIN-CONTAINING PROTEIN 6"/>
    <property type="match status" value="1"/>
</dbReference>
<feature type="region of interest" description="Disordered" evidence="1">
    <location>
        <begin position="1"/>
        <end position="28"/>
    </location>
</feature>
<evidence type="ECO:0000256" key="1">
    <source>
        <dbReference type="SAM" id="MobiDB-lite"/>
    </source>
</evidence>
<evidence type="ECO:0000259" key="2">
    <source>
        <dbReference type="Pfam" id="PF12017"/>
    </source>
</evidence>
<evidence type="ECO:0000313" key="4">
    <source>
        <dbReference type="Proteomes" id="UP000677054"/>
    </source>
</evidence>
<name>A0A7R9FT61_9CRUS</name>
<dbReference type="PANTHER" id="PTHR47577:SF2">
    <property type="entry name" value="THAP DOMAIN CONTAINING 9"/>
    <property type="match status" value="1"/>
</dbReference>
<reference evidence="3" key="1">
    <citation type="submission" date="2020-11" db="EMBL/GenBank/DDBJ databases">
        <authorList>
            <person name="Tran Van P."/>
        </authorList>
    </citation>
    <scope>NUCLEOTIDE SEQUENCE</scope>
</reference>
<sequence>MMKKRTSRTSTMARSPAPAVSFTEDSRTFSQEQHDPLLDHNYHIYVSPRKLKRKLDEVTSALVESKRLVKVSGQKLSRLQQKSKPLKDVIDHLRDEQRLRGDILDILESNFSGCTLKLLKRQMGNRKDTYSPTLRAFALTLNLYSREAYEYVRKTFGLSLPHTRTLSRWYQHVDGAPGFTGRKTPIIGFLIGIQTVEKIFDEYVKPPSSPIHAHDESVLLIKRKNRGGLVCPSSSVIIVCTVTEKCLRQLGVSSQGYASSSPDLLLRLQTQVMRKLNPVSLFPSLQDHFLKNHALSSHLYMLVKKIVDIYLKVRLHHIGRETTAHLQGSTAYLMHPMVKAIWRPEDRTASQVRNGCATSRDLLYLSGGNMGLVNGLVHMVLGPLPPGGWRKRGFDRCTRPWIRPLFLRARKILKMKRIDLPSLRGRYDTFPPPEANHFEGFLVKEGGEYRRTIFLVIFVPLRSRLHVCTDA</sequence>
<dbReference type="InterPro" id="IPR021896">
    <property type="entry name" value="THAP9-like_HTH"/>
</dbReference>
<dbReference type="EMBL" id="CAJPEV010006288">
    <property type="protein sequence ID" value="CAG0904015.1"/>
    <property type="molecule type" value="Genomic_DNA"/>
</dbReference>
<proteinExistence type="predicted"/>